<feature type="compositionally biased region" description="Low complexity" evidence="1">
    <location>
        <begin position="220"/>
        <end position="241"/>
    </location>
</feature>
<proteinExistence type="predicted"/>
<dbReference type="PANTHER" id="PTHR13847">
    <property type="entry name" value="SARCOSINE DEHYDROGENASE-RELATED"/>
    <property type="match status" value="1"/>
</dbReference>
<dbReference type="Gene3D" id="3.30.9.10">
    <property type="entry name" value="D-Amino Acid Oxidase, subunit A, domain 2"/>
    <property type="match status" value="1"/>
</dbReference>
<feature type="domain" description="FAD dependent oxidoreductase" evidence="2">
    <location>
        <begin position="43"/>
        <end position="427"/>
    </location>
</feature>
<dbReference type="Gene3D" id="3.50.50.60">
    <property type="entry name" value="FAD/NAD(P)-binding domain"/>
    <property type="match status" value="1"/>
</dbReference>
<dbReference type="GO" id="GO:0005737">
    <property type="term" value="C:cytoplasm"/>
    <property type="evidence" value="ECO:0007669"/>
    <property type="project" value="TreeGrafter"/>
</dbReference>
<dbReference type="OrthoDB" id="429143at2759"/>
<dbReference type="Pfam" id="PF01266">
    <property type="entry name" value="DAO"/>
    <property type="match status" value="1"/>
</dbReference>
<dbReference type="SUPFAM" id="SSF51905">
    <property type="entry name" value="FAD/NAD(P)-binding domain"/>
    <property type="match status" value="1"/>
</dbReference>
<name>A0A1S8B8X8_9PEZI</name>
<dbReference type="AlphaFoldDB" id="A0A1S8B8X8"/>
<evidence type="ECO:0000259" key="2">
    <source>
        <dbReference type="Pfam" id="PF01266"/>
    </source>
</evidence>
<dbReference type="STRING" id="420778.A0A1S8B8X8"/>
<accession>A0A1S8B8X8</accession>
<reference evidence="3 4" key="1">
    <citation type="submission" date="2017-01" db="EMBL/GenBank/DDBJ databases">
        <title>Draft genome sequence of Diplodia seriata F98.1, a fungal species involved in grapevine trunk diseases.</title>
        <authorList>
            <person name="Robert-Siegwald G."/>
            <person name="Vallet J."/>
            <person name="Abou-Mansour E."/>
            <person name="Xu J."/>
            <person name="Rey P."/>
            <person name="Bertsch C."/>
            <person name="Rego C."/>
            <person name="Larignon P."/>
            <person name="Fontaine F."/>
            <person name="Lebrun M.-H."/>
        </authorList>
    </citation>
    <scope>NUCLEOTIDE SEQUENCE [LARGE SCALE GENOMIC DNA]</scope>
    <source>
        <strain evidence="3 4">F98.1</strain>
    </source>
</reference>
<sequence length="509" mass="54705">MTSSEHKPAGLPVPNSTSSFWHSEPNQFLLGHRTTAELPAEADFVIVGSGITGTSTARFLAEDERTTGKSIVLLEAREACWGATGRNGGHCQVLPVARALDVTQFEVLNYNAVKAYIEENDVPCEWRSLDGCRGYYSADMFSVAQAEVAALQDKDPELGKLVRVVTDKDELAAHRISKAVGCTLTSAAASLWPYKLVTFILEKLVKAGRLNLQTNTPVESISSTGTDAASSSSLSHPHTLHTPRGAIRARTVILATNGYTSHLLPNFADLIVPVRGEMSSLLPPPNAPRLADSYGLCGQPGQPSHGDDYLNQRPYEGVPNPAGHYMYGGGDGAAQHNRLGVWDDSVVDEGMAGWLRRRLLEYMELGGETEGLEELKATHQWTGIMGYSRDNVPWVGKVPGVGVWLAGGYTGHGMPNGTLCGKAVVELALADQDGVPASEAQQKVVKEVGLPKAYLITEDRFAEVRKMPTVAEADALGAIGNHARQEAQPKPRTSGIFEYVKSFVTSSSK</sequence>
<comment type="caution">
    <text evidence="3">The sequence shown here is derived from an EMBL/GenBank/DDBJ whole genome shotgun (WGS) entry which is preliminary data.</text>
</comment>
<organism evidence="3 4">
    <name type="scientific">Diplodia seriata</name>
    <dbReference type="NCBI Taxonomy" id="420778"/>
    <lineage>
        <taxon>Eukaryota</taxon>
        <taxon>Fungi</taxon>
        <taxon>Dikarya</taxon>
        <taxon>Ascomycota</taxon>
        <taxon>Pezizomycotina</taxon>
        <taxon>Dothideomycetes</taxon>
        <taxon>Dothideomycetes incertae sedis</taxon>
        <taxon>Botryosphaeriales</taxon>
        <taxon>Botryosphaeriaceae</taxon>
        <taxon>Diplodia</taxon>
    </lineage>
</organism>
<dbReference type="EMBL" id="MSZU01000106">
    <property type="protein sequence ID" value="OMP84032.1"/>
    <property type="molecule type" value="Genomic_DNA"/>
</dbReference>
<feature type="region of interest" description="Disordered" evidence="1">
    <location>
        <begin position="217"/>
        <end position="241"/>
    </location>
</feature>
<protein>
    <submittedName>
        <fullName evidence="3">Putative oxidoreductase OrdL</fullName>
    </submittedName>
</protein>
<dbReference type="Proteomes" id="UP000190776">
    <property type="component" value="Unassembled WGS sequence"/>
</dbReference>
<dbReference type="PANTHER" id="PTHR13847:SF129">
    <property type="entry name" value="FAD DEPENDENT OXIDOREDUCTASE"/>
    <property type="match status" value="1"/>
</dbReference>
<dbReference type="InterPro" id="IPR006076">
    <property type="entry name" value="FAD-dep_OxRdtase"/>
</dbReference>
<dbReference type="InterPro" id="IPR036188">
    <property type="entry name" value="FAD/NAD-bd_sf"/>
</dbReference>
<gene>
    <name evidence="3" type="ORF">BK809_0001416</name>
</gene>
<evidence type="ECO:0000256" key="1">
    <source>
        <dbReference type="SAM" id="MobiDB-lite"/>
    </source>
</evidence>
<evidence type="ECO:0000313" key="4">
    <source>
        <dbReference type="Proteomes" id="UP000190776"/>
    </source>
</evidence>
<evidence type="ECO:0000313" key="3">
    <source>
        <dbReference type="EMBL" id="OMP84032.1"/>
    </source>
</evidence>